<dbReference type="AlphaFoldDB" id="A0A679J6G6"/>
<dbReference type="PANTHER" id="PTHR38768:SF1">
    <property type="entry name" value="UPF0502 PROTEIN YCEH"/>
    <property type="match status" value="1"/>
</dbReference>
<proteinExistence type="inferred from homology"/>
<dbReference type="SUPFAM" id="SSF46785">
    <property type="entry name" value="Winged helix' DNA-binding domain"/>
    <property type="match status" value="2"/>
</dbReference>
<gene>
    <name evidence="2" type="ORF">VVAX_04542</name>
</gene>
<comment type="similarity">
    <text evidence="1">Belongs to the UPF0502 family.</text>
</comment>
<dbReference type="InterPro" id="IPR007432">
    <property type="entry name" value="DUF480"/>
</dbReference>
<evidence type="ECO:0000313" key="2">
    <source>
        <dbReference type="EMBL" id="CAA2108017.1"/>
    </source>
</evidence>
<name>A0A679J6G6_VARPD</name>
<protein>
    <submittedName>
        <fullName evidence="2">Uncharacterized protein</fullName>
    </submittedName>
</protein>
<dbReference type="PANTHER" id="PTHR38768">
    <property type="entry name" value="UPF0502 PROTEIN YCEH"/>
    <property type="match status" value="1"/>
</dbReference>
<dbReference type="InterPro" id="IPR036388">
    <property type="entry name" value="WH-like_DNA-bd_sf"/>
</dbReference>
<dbReference type="EMBL" id="LR743507">
    <property type="protein sequence ID" value="CAA2108017.1"/>
    <property type="molecule type" value="Genomic_DNA"/>
</dbReference>
<evidence type="ECO:0000256" key="1">
    <source>
        <dbReference type="HAMAP-Rule" id="MF_01584"/>
    </source>
</evidence>
<dbReference type="InterPro" id="IPR036390">
    <property type="entry name" value="WH_DNA-bd_sf"/>
</dbReference>
<dbReference type="Pfam" id="PF04337">
    <property type="entry name" value="DUF480"/>
    <property type="match status" value="1"/>
</dbReference>
<reference evidence="2" key="1">
    <citation type="submission" date="2019-12" db="EMBL/GenBank/DDBJ databases">
        <authorList>
            <person name="Cremers G."/>
        </authorList>
    </citation>
    <scope>NUCLEOTIDE SEQUENCE</scope>
    <source>
        <strain evidence="2">Vvax</strain>
    </source>
</reference>
<sequence length="229" mass="24201">MSSTSLPVLSLLETRVLGVLAEKQRTVPDSYPLTLNSLVSGCNQKTSRNPVLELTESQVQATVDSLKGYSLVAETSGGRAFRYEHNIDRVLRIPSQSVILLTVLMLRGPQTAGELRIACDRMHNFADISSVEGFLNELAERPAGALVAKLARLPGARESRWAHLLSGTPAEEVAAPGAASSDAFHAASDVSLGEVAALKANVARLEAEVASLKALLGRVCSELGISAEG</sequence>
<dbReference type="HAMAP" id="MF_01584">
    <property type="entry name" value="UPF0502"/>
    <property type="match status" value="1"/>
</dbReference>
<organism evidence="2">
    <name type="scientific">Variovorax paradoxus</name>
    <dbReference type="NCBI Taxonomy" id="34073"/>
    <lineage>
        <taxon>Bacteria</taxon>
        <taxon>Pseudomonadati</taxon>
        <taxon>Pseudomonadota</taxon>
        <taxon>Betaproteobacteria</taxon>
        <taxon>Burkholderiales</taxon>
        <taxon>Comamonadaceae</taxon>
        <taxon>Variovorax</taxon>
    </lineage>
</organism>
<dbReference type="RefSeq" id="WP_339092066.1">
    <property type="nucleotide sequence ID" value="NZ_LR743507.1"/>
</dbReference>
<accession>A0A679J6G6</accession>
<dbReference type="Gene3D" id="1.10.10.10">
    <property type="entry name" value="Winged helix-like DNA-binding domain superfamily/Winged helix DNA-binding domain"/>
    <property type="match status" value="2"/>
</dbReference>